<dbReference type="Gene3D" id="3.40.50.1820">
    <property type="entry name" value="alpha/beta hydrolase"/>
    <property type="match status" value="1"/>
</dbReference>
<evidence type="ECO:0000256" key="1">
    <source>
        <dbReference type="ARBA" id="ARBA00022801"/>
    </source>
</evidence>
<protein>
    <submittedName>
        <fullName evidence="3">Alpha/beta hydrolase</fullName>
    </submittedName>
</protein>
<dbReference type="RefSeq" id="WP_254760005.1">
    <property type="nucleotide sequence ID" value="NZ_JANCLT010000009.1"/>
</dbReference>
<dbReference type="InterPro" id="IPR000073">
    <property type="entry name" value="AB_hydrolase_1"/>
</dbReference>
<dbReference type="PANTHER" id="PTHR43798">
    <property type="entry name" value="MONOACYLGLYCEROL LIPASE"/>
    <property type="match status" value="1"/>
</dbReference>
<gene>
    <name evidence="3" type="ORF">NK662_16300</name>
</gene>
<dbReference type="InterPro" id="IPR029058">
    <property type="entry name" value="AB_hydrolase_fold"/>
</dbReference>
<dbReference type="InterPro" id="IPR050266">
    <property type="entry name" value="AB_hydrolase_sf"/>
</dbReference>
<dbReference type="PANTHER" id="PTHR43798:SF31">
    <property type="entry name" value="AB HYDROLASE SUPERFAMILY PROTEIN YCLE"/>
    <property type="match status" value="1"/>
</dbReference>
<dbReference type="GO" id="GO:0016787">
    <property type="term" value="F:hydrolase activity"/>
    <property type="evidence" value="ECO:0007669"/>
    <property type="project" value="UniProtKB-KW"/>
</dbReference>
<organism evidence="3 4">
    <name type="scientific">Ectobacillus ponti</name>
    <dbReference type="NCBI Taxonomy" id="2961894"/>
    <lineage>
        <taxon>Bacteria</taxon>
        <taxon>Bacillati</taxon>
        <taxon>Bacillota</taxon>
        <taxon>Bacilli</taxon>
        <taxon>Bacillales</taxon>
        <taxon>Bacillaceae</taxon>
        <taxon>Ectobacillus</taxon>
    </lineage>
</organism>
<comment type="caution">
    <text evidence="3">The sequence shown here is derived from an EMBL/GenBank/DDBJ whole genome shotgun (WGS) entry which is preliminary data.</text>
</comment>
<evidence type="ECO:0000259" key="2">
    <source>
        <dbReference type="Pfam" id="PF00561"/>
    </source>
</evidence>
<evidence type="ECO:0000313" key="4">
    <source>
        <dbReference type="Proteomes" id="UP001156102"/>
    </source>
</evidence>
<sequence>MATVEINGAPIHYEVVGKGEPILFLHGMGASWSMWEPQIEAFKEHYQLILVDLRFHGKSNPEFGDQAFSYEAMMEDLPGLLDHLQIAAAHVVGVSMGAGVAQMLAYSYPGYVKSLVLADAWCELPDQTSKLVMALTVFLTKLLPVQFINSATYSLYKGKQPDQVYTREILGKSIQFTKKTFLAMKTTPLPKIKEHLHRIAADTLVMYGDRKSYGIDEEKGARTIFHEIPHSTLVGFRDAFDPVTLMRKEQFNSILHAFLKKERLPVLDGVSYEYK</sequence>
<name>A0AA41X6Z7_9BACI</name>
<dbReference type="SUPFAM" id="SSF53474">
    <property type="entry name" value="alpha/beta-Hydrolases"/>
    <property type="match status" value="1"/>
</dbReference>
<feature type="domain" description="AB hydrolase-1" evidence="2">
    <location>
        <begin position="21"/>
        <end position="129"/>
    </location>
</feature>
<evidence type="ECO:0000313" key="3">
    <source>
        <dbReference type="EMBL" id="MCP8970086.1"/>
    </source>
</evidence>
<reference evidence="3" key="1">
    <citation type="submission" date="2022-07" db="EMBL/GenBank/DDBJ databases">
        <authorList>
            <person name="Li W.-J."/>
            <person name="Deng Q.-Q."/>
        </authorList>
    </citation>
    <scope>NUCLEOTIDE SEQUENCE</scope>
    <source>
        <strain evidence="3">SYSU M60031</strain>
    </source>
</reference>
<dbReference type="AlphaFoldDB" id="A0AA41X6Z7"/>
<keyword evidence="4" id="KW-1185">Reference proteome</keyword>
<keyword evidence="1 3" id="KW-0378">Hydrolase</keyword>
<dbReference type="EMBL" id="JANCLT010000009">
    <property type="protein sequence ID" value="MCP8970086.1"/>
    <property type="molecule type" value="Genomic_DNA"/>
</dbReference>
<dbReference type="Proteomes" id="UP001156102">
    <property type="component" value="Unassembled WGS sequence"/>
</dbReference>
<dbReference type="GO" id="GO:0016020">
    <property type="term" value="C:membrane"/>
    <property type="evidence" value="ECO:0007669"/>
    <property type="project" value="TreeGrafter"/>
</dbReference>
<accession>A0AA41X6Z7</accession>
<proteinExistence type="predicted"/>
<dbReference type="Pfam" id="PF00561">
    <property type="entry name" value="Abhydrolase_1"/>
    <property type="match status" value="1"/>
</dbReference>